<dbReference type="PANTHER" id="PTHR10434">
    <property type="entry name" value="1-ACYL-SN-GLYCEROL-3-PHOSPHATE ACYLTRANSFERASE"/>
    <property type="match status" value="1"/>
</dbReference>
<evidence type="ECO:0000313" key="4">
    <source>
        <dbReference type="EMBL" id="QPC46597.1"/>
    </source>
</evidence>
<protein>
    <submittedName>
        <fullName evidence="4">Glycerol acyltransferase</fullName>
    </submittedName>
</protein>
<dbReference type="AlphaFoldDB" id="A0A7S8HFB8"/>
<dbReference type="KEGG" id="mcui:G8O30_06280"/>
<name>A0A7S8HFB8_9BACI</name>
<dbReference type="PANTHER" id="PTHR10434:SF11">
    <property type="entry name" value="1-ACYL-SN-GLYCEROL-3-PHOSPHATE ACYLTRANSFERASE"/>
    <property type="match status" value="1"/>
</dbReference>
<feature type="domain" description="Phospholipid/glycerol acyltransferase" evidence="3">
    <location>
        <begin position="45"/>
        <end position="163"/>
    </location>
</feature>
<evidence type="ECO:0000256" key="2">
    <source>
        <dbReference type="ARBA" id="ARBA00023315"/>
    </source>
</evidence>
<organism evidence="4 5">
    <name type="scientific">Mangrovibacillus cuniculi</name>
    <dbReference type="NCBI Taxonomy" id="2593652"/>
    <lineage>
        <taxon>Bacteria</taxon>
        <taxon>Bacillati</taxon>
        <taxon>Bacillota</taxon>
        <taxon>Bacilli</taxon>
        <taxon>Bacillales</taxon>
        <taxon>Bacillaceae</taxon>
        <taxon>Mangrovibacillus</taxon>
    </lineage>
</organism>
<reference evidence="4 5" key="1">
    <citation type="submission" date="2019-07" db="EMBL/GenBank/DDBJ databases">
        <title>Genome sequence of 2 isolates from Red Sea Mangroves.</title>
        <authorList>
            <person name="Sefrji F."/>
            <person name="Michoud G."/>
            <person name="Merlino G."/>
            <person name="Daffonchio D."/>
        </authorList>
    </citation>
    <scope>NUCLEOTIDE SEQUENCE [LARGE SCALE GENOMIC DNA]</scope>
    <source>
        <strain evidence="4 5">R1DC41</strain>
    </source>
</reference>
<dbReference type="InterPro" id="IPR002123">
    <property type="entry name" value="Plipid/glycerol_acylTrfase"/>
</dbReference>
<dbReference type="SUPFAM" id="SSF69593">
    <property type="entry name" value="Glycerol-3-phosphate (1)-acyltransferase"/>
    <property type="match status" value="1"/>
</dbReference>
<keyword evidence="5" id="KW-1185">Reference proteome</keyword>
<evidence type="ECO:0000259" key="3">
    <source>
        <dbReference type="SMART" id="SM00563"/>
    </source>
</evidence>
<gene>
    <name evidence="4" type="ORF">G8O30_06280</name>
</gene>
<dbReference type="GO" id="GO:0006654">
    <property type="term" value="P:phosphatidic acid biosynthetic process"/>
    <property type="evidence" value="ECO:0007669"/>
    <property type="project" value="TreeGrafter"/>
</dbReference>
<dbReference type="Pfam" id="PF01553">
    <property type="entry name" value="Acyltransferase"/>
    <property type="match status" value="1"/>
</dbReference>
<dbReference type="EMBL" id="CP049742">
    <property type="protein sequence ID" value="QPC46597.1"/>
    <property type="molecule type" value="Genomic_DNA"/>
</dbReference>
<sequence>MIEAKRDKYFEKVFDYYVQWQIKKNFYKIKIKDPYVKERKMEKGQLYIVNHSSWWDGLLIFYLSRNYFKQDSYAMMSEKGIKEFPFFRKIGAYSVDYTSPKGSIKSLQYTLKLLNQGSPVWLFPQGEEQHVEKRPLAFKQGAGYLVEKTGEPFMVTPLSIYYTFRHDQLAECWIQVGKSILSTEIQGGNRAGKTSFLEEMVTKELSSLKEDLINENEHLYKDLLKGKKTLSEWFTFWKKKKGETF</sequence>
<keyword evidence="1 4" id="KW-0808">Transferase</keyword>
<dbReference type="GO" id="GO:0003841">
    <property type="term" value="F:1-acylglycerol-3-phosphate O-acyltransferase activity"/>
    <property type="evidence" value="ECO:0007669"/>
    <property type="project" value="TreeGrafter"/>
</dbReference>
<evidence type="ECO:0000256" key="1">
    <source>
        <dbReference type="ARBA" id="ARBA00022679"/>
    </source>
</evidence>
<dbReference type="Proteomes" id="UP000593626">
    <property type="component" value="Chromosome"/>
</dbReference>
<proteinExistence type="predicted"/>
<keyword evidence="2 4" id="KW-0012">Acyltransferase</keyword>
<evidence type="ECO:0000313" key="5">
    <source>
        <dbReference type="Proteomes" id="UP000593626"/>
    </source>
</evidence>
<accession>A0A7S8HFB8</accession>
<dbReference type="RefSeq" id="WP_239674126.1">
    <property type="nucleotide sequence ID" value="NZ_CP049742.1"/>
</dbReference>
<dbReference type="CDD" id="cd06551">
    <property type="entry name" value="LPLAT"/>
    <property type="match status" value="1"/>
</dbReference>
<dbReference type="SMART" id="SM00563">
    <property type="entry name" value="PlsC"/>
    <property type="match status" value="1"/>
</dbReference>